<keyword evidence="7" id="KW-1185">Reference proteome</keyword>
<dbReference type="SUPFAM" id="SSF52540">
    <property type="entry name" value="P-loop containing nucleoside triphosphate hydrolases"/>
    <property type="match status" value="1"/>
</dbReference>
<dbReference type="InterPro" id="IPR032823">
    <property type="entry name" value="BCA_ABC_TP_C"/>
</dbReference>
<dbReference type="InterPro" id="IPR027417">
    <property type="entry name" value="P-loop_NTPase"/>
</dbReference>
<organism evidence="6 7">
    <name type="scientific">Rhodococcus gannanensis</name>
    <dbReference type="NCBI Taxonomy" id="1960308"/>
    <lineage>
        <taxon>Bacteria</taxon>
        <taxon>Bacillati</taxon>
        <taxon>Actinomycetota</taxon>
        <taxon>Actinomycetes</taxon>
        <taxon>Mycobacteriales</taxon>
        <taxon>Nocardiaceae</taxon>
        <taxon>Rhodococcus</taxon>
    </lineage>
</organism>
<evidence type="ECO:0000256" key="1">
    <source>
        <dbReference type="ARBA" id="ARBA00022448"/>
    </source>
</evidence>
<reference evidence="7" key="1">
    <citation type="journal article" date="2019" name="Int. J. Syst. Evol. Microbiol.">
        <title>The Global Catalogue of Microorganisms (GCM) 10K type strain sequencing project: providing services to taxonomists for standard genome sequencing and annotation.</title>
        <authorList>
            <consortium name="The Broad Institute Genomics Platform"/>
            <consortium name="The Broad Institute Genome Sequencing Center for Infectious Disease"/>
            <person name="Wu L."/>
            <person name="Ma J."/>
        </authorList>
    </citation>
    <scope>NUCLEOTIDE SEQUENCE [LARGE SCALE GENOMIC DNA]</scope>
    <source>
        <strain evidence="7">DT72</strain>
    </source>
</reference>
<gene>
    <name evidence="6" type="primary">urtD</name>
    <name evidence="6" type="ORF">ACFSJG_23250</name>
</gene>
<dbReference type="SMART" id="SM00382">
    <property type="entry name" value="AAA"/>
    <property type="match status" value="1"/>
</dbReference>
<sequence>MTGSTHAAATQDTVKAPELGGNAGMSSEYLEVRGLSVSFDGFKAVDNVDLTLLQGDLRFLIGPNGAGKTTLVDAITGLVPATGSATKSGVELVGKKVHHIARLGVGRTFQTASVFEDLSVLQNLDIAAGAGRSALTLLRRRKEVLPQIEEALETIGLTRQRDTPAGILAHGQKQWLEIGMLLVQNADVLLLDEPVAGMSLEEREETGNLLRRIGGERTVVVVEHDMDFMRAFATSVTVLAAGKVLSEGTVAQVQADPKVQAVYLGTGQVDESAAGPGTDHAKEG</sequence>
<dbReference type="CDD" id="cd03219">
    <property type="entry name" value="ABC_Mj1267_LivG_branched"/>
    <property type="match status" value="1"/>
</dbReference>
<evidence type="ECO:0000259" key="5">
    <source>
        <dbReference type="PROSITE" id="PS50893"/>
    </source>
</evidence>
<proteinExistence type="predicted"/>
<name>A0ABW4PAW8_9NOCA</name>
<dbReference type="InterPro" id="IPR003439">
    <property type="entry name" value="ABC_transporter-like_ATP-bd"/>
</dbReference>
<dbReference type="NCBIfam" id="TIGR03411">
    <property type="entry name" value="urea_trans_UrtD"/>
    <property type="match status" value="1"/>
</dbReference>
<evidence type="ECO:0000256" key="2">
    <source>
        <dbReference type="ARBA" id="ARBA00022741"/>
    </source>
</evidence>
<dbReference type="InterPro" id="IPR003593">
    <property type="entry name" value="AAA+_ATPase"/>
</dbReference>
<feature type="compositionally biased region" description="Polar residues" evidence="4">
    <location>
        <begin position="1"/>
        <end position="13"/>
    </location>
</feature>
<feature type="region of interest" description="Disordered" evidence="4">
    <location>
        <begin position="1"/>
        <end position="20"/>
    </location>
</feature>
<dbReference type="InterPro" id="IPR051120">
    <property type="entry name" value="ABC_AA/LPS_Transport"/>
</dbReference>
<keyword evidence="2" id="KW-0547">Nucleotide-binding</keyword>
<dbReference type="Pfam" id="PF00005">
    <property type="entry name" value="ABC_tran"/>
    <property type="match status" value="1"/>
</dbReference>
<evidence type="ECO:0000256" key="3">
    <source>
        <dbReference type="ARBA" id="ARBA00022840"/>
    </source>
</evidence>
<accession>A0ABW4PAW8</accession>
<protein>
    <submittedName>
        <fullName evidence="6">Urea ABC transporter ATP-binding protein UrtD</fullName>
    </submittedName>
</protein>
<dbReference type="InterPro" id="IPR017781">
    <property type="entry name" value="ABC_transptr_urea_ATP-bd_UrtD"/>
</dbReference>
<keyword evidence="3 6" id="KW-0067">ATP-binding</keyword>
<evidence type="ECO:0000256" key="4">
    <source>
        <dbReference type="SAM" id="MobiDB-lite"/>
    </source>
</evidence>
<dbReference type="GO" id="GO:0005524">
    <property type="term" value="F:ATP binding"/>
    <property type="evidence" value="ECO:0007669"/>
    <property type="project" value="UniProtKB-KW"/>
</dbReference>
<evidence type="ECO:0000313" key="7">
    <source>
        <dbReference type="Proteomes" id="UP001597286"/>
    </source>
</evidence>
<dbReference type="Proteomes" id="UP001597286">
    <property type="component" value="Unassembled WGS sequence"/>
</dbReference>
<dbReference type="PANTHER" id="PTHR45772">
    <property type="entry name" value="CONSERVED COMPONENT OF ABC TRANSPORTER FOR NATURAL AMINO ACIDS-RELATED"/>
    <property type="match status" value="1"/>
</dbReference>
<dbReference type="PROSITE" id="PS50893">
    <property type="entry name" value="ABC_TRANSPORTER_2"/>
    <property type="match status" value="1"/>
</dbReference>
<dbReference type="Pfam" id="PF12399">
    <property type="entry name" value="BCA_ABC_TP_C"/>
    <property type="match status" value="1"/>
</dbReference>
<dbReference type="Gene3D" id="3.40.50.300">
    <property type="entry name" value="P-loop containing nucleotide triphosphate hydrolases"/>
    <property type="match status" value="1"/>
</dbReference>
<dbReference type="PANTHER" id="PTHR45772:SF8">
    <property type="entry name" value="HIGH-AFFINITY BRANCHED-CHAIN AMINO ACID TRANSPORT ATP-BINDING PROTEIN"/>
    <property type="match status" value="1"/>
</dbReference>
<dbReference type="RefSeq" id="WP_378487590.1">
    <property type="nucleotide sequence ID" value="NZ_JBHUFB010000020.1"/>
</dbReference>
<comment type="caution">
    <text evidence="6">The sequence shown here is derived from an EMBL/GenBank/DDBJ whole genome shotgun (WGS) entry which is preliminary data.</text>
</comment>
<feature type="domain" description="ABC transporter" evidence="5">
    <location>
        <begin position="30"/>
        <end position="266"/>
    </location>
</feature>
<evidence type="ECO:0000313" key="6">
    <source>
        <dbReference type="EMBL" id="MFD1815146.1"/>
    </source>
</evidence>
<dbReference type="EMBL" id="JBHUFB010000020">
    <property type="protein sequence ID" value="MFD1815146.1"/>
    <property type="molecule type" value="Genomic_DNA"/>
</dbReference>
<keyword evidence="1" id="KW-0813">Transport</keyword>